<name>A0A0L0H5R6_SPIPD</name>
<gene>
    <name evidence="2" type="ORF">SPPG_08215</name>
</gene>
<keyword evidence="1" id="KW-0732">Signal</keyword>
<evidence type="ECO:0000313" key="2">
    <source>
        <dbReference type="EMBL" id="KNC96309.1"/>
    </source>
</evidence>
<evidence type="ECO:0000256" key="1">
    <source>
        <dbReference type="SAM" id="SignalP"/>
    </source>
</evidence>
<dbReference type="Proteomes" id="UP000053201">
    <property type="component" value="Unassembled WGS sequence"/>
</dbReference>
<feature type="chain" id="PRO_5005539474" evidence="1">
    <location>
        <begin position="19"/>
        <end position="187"/>
    </location>
</feature>
<accession>A0A0L0H5R6</accession>
<dbReference type="GeneID" id="27691391"/>
<organism evidence="2 3">
    <name type="scientific">Spizellomyces punctatus (strain DAOM BR117)</name>
    <dbReference type="NCBI Taxonomy" id="645134"/>
    <lineage>
        <taxon>Eukaryota</taxon>
        <taxon>Fungi</taxon>
        <taxon>Fungi incertae sedis</taxon>
        <taxon>Chytridiomycota</taxon>
        <taxon>Chytridiomycota incertae sedis</taxon>
        <taxon>Chytridiomycetes</taxon>
        <taxon>Spizellomycetales</taxon>
        <taxon>Spizellomycetaceae</taxon>
        <taxon>Spizellomyces</taxon>
    </lineage>
</organism>
<proteinExistence type="predicted"/>
<sequence>MRYSVLSILLILFTLVHAAKKKPIYVEHSDTVVTTDYDTLTKHKCKDPEDPVWKPQVDRLHDSEKLARRNSTGLVLGKAYNCTEGNKALRNELRNFRRQYMDAVRRAQGFICSYGSQTSVTEEEIANFTLLVDYVKGNETAMQQLMWRLSKLPECQVTGTDIQSALQGVSEPATTATSVSVATEAGQ</sequence>
<dbReference type="RefSeq" id="XP_016604349.1">
    <property type="nucleotide sequence ID" value="XM_016756375.1"/>
</dbReference>
<dbReference type="EMBL" id="KQ257469">
    <property type="protein sequence ID" value="KNC96309.1"/>
    <property type="molecule type" value="Genomic_DNA"/>
</dbReference>
<dbReference type="InParanoid" id="A0A0L0H5R6"/>
<dbReference type="VEuPathDB" id="FungiDB:SPPG_08215"/>
<feature type="signal peptide" evidence="1">
    <location>
        <begin position="1"/>
        <end position="18"/>
    </location>
</feature>
<evidence type="ECO:0000313" key="3">
    <source>
        <dbReference type="Proteomes" id="UP000053201"/>
    </source>
</evidence>
<dbReference type="AlphaFoldDB" id="A0A0L0H5R6"/>
<keyword evidence="3" id="KW-1185">Reference proteome</keyword>
<reference evidence="2 3" key="1">
    <citation type="submission" date="2009-08" db="EMBL/GenBank/DDBJ databases">
        <title>The Genome Sequence of Spizellomyces punctatus strain DAOM BR117.</title>
        <authorList>
            <consortium name="The Broad Institute Genome Sequencing Platform"/>
            <person name="Russ C."/>
            <person name="Cuomo C."/>
            <person name="Shea T."/>
            <person name="Young S.K."/>
            <person name="Zeng Q."/>
            <person name="Koehrsen M."/>
            <person name="Haas B."/>
            <person name="Borodovsky M."/>
            <person name="Guigo R."/>
            <person name="Alvarado L."/>
            <person name="Berlin A."/>
            <person name="Bochicchio J."/>
            <person name="Borenstein D."/>
            <person name="Chapman S."/>
            <person name="Chen Z."/>
            <person name="Engels R."/>
            <person name="Freedman E."/>
            <person name="Gellesch M."/>
            <person name="Goldberg J."/>
            <person name="Griggs A."/>
            <person name="Gujja S."/>
            <person name="Heiman D."/>
            <person name="Hepburn T."/>
            <person name="Howarth C."/>
            <person name="Jen D."/>
            <person name="Larson L."/>
            <person name="Lewis B."/>
            <person name="Mehta T."/>
            <person name="Park D."/>
            <person name="Pearson M."/>
            <person name="Roberts A."/>
            <person name="Saif S."/>
            <person name="Shenoy N."/>
            <person name="Sisk P."/>
            <person name="Stolte C."/>
            <person name="Sykes S."/>
            <person name="Thomson T."/>
            <person name="Walk T."/>
            <person name="White J."/>
            <person name="Yandava C."/>
            <person name="Burger G."/>
            <person name="Gray M.W."/>
            <person name="Holland P.W.H."/>
            <person name="King N."/>
            <person name="Lang F.B.F."/>
            <person name="Roger A.J."/>
            <person name="Ruiz-Trillo I."/>
            <person name="Lander E."/>
            <person name="Nusbaum C."/>
        </authorList>
    </citation>
    <scope>NUCLEOTIDE SEQUENCE [LARGE SCALE GENOMIC DNA]</scope>
    <source>
        <strain evidence="2 3">DAOM BR117</strain>
    </source>
</reference>
<protein>
    <submittedName>
        <fullName evidence="2">Uncharacterized protein</fullName>
    </submittedName>
</protein>